<protein>
    <submittedName>
        <fullName evidence="8">Multicopper oxidase family protein</fullName>
    </submittedName>
</protein>
<dbReference type="RefSeq" id="WP_344469656.1">
    <property type="nucleotide sequence ID" value="NZ_BAAANT010000075.1"/>
</dbReference>
<dbReference type="InterPro" id="IPR033138">
    <property type="entry name" value="Cu_oxidase_CS"/>
</dbReference>
<evidence type="ECO:0000256" key="2">
    <source>
        <dbReference type="ARBA" id="ARBA00023002"/>
    </source>
</evidence>
<feature type="domain" description="Plastocyanin-like" evidence="6">
    <location>
        <begin position="414"/>
        <end position="534"/>
    </location>
</feature>
<dbReference type="InterPro" id="IPR045087">
    <property type="entry name" value="Cu-oxidase_fam"/>
</dbReference>
<evidence type="ECO:0000313" key="8">
    <source>
        <dbReference type="EMBL" id="GAA1500754.1"/>
    </source>
</evidence>
<feature type="signal peptide" evidence="4">
    <location>
        <begin position="1"/>
        <end position="43"/>
    </location>
</feature>
<reference evidence="8 9" key="1">
    <citation type="journal article" date="2019" name="Int. J. Syst. Evol. Microbiol.">
        <title>The Global Catalogue of Microorganisms (GCM) 10K type strain sequencing project: providing services to taxonomists for standard genome sequencing and annotation.</title>
        <authorList>
            <consortium name="The Broad Institute Genomics Platform"/>
            <consortium name="The Broad Institute Genome Sequencing Center for Infectious Disease"/>
            <person name="Wu L."/>
            <person name="Ma J."/>
        </authorList>
    </citation>
    <scope>NUCLEOTIDE SEQUENCE [LARGE SCALE GENOMIC DNA]</scope>
    <source>
        <strain evidence="8 9">JCM 14560</strain>
    </source>
</reference>
<evidence type="ECO:0000256" key="4">
    <source>
        <dbReference type="SAM" id="SignalP"/>
    </source>
</evidence>
<feature type="chain" id="PRO_5046845169" evidence="4">
    <location>
        <begin position="44"/>
        <end position="536"/>
    </location>
</feature>
<dbReference type="PANTHER" id="PTHR11709">
    <property type="entry name" value="MULTI-COPPER OXIDASE"/>
    <property type="match status" value="1"/>
</dbReference>
<dbReference type="InterPro" id="IPR001117">
    <property type="entry name" value="Cu-oxidase_2nd"/>
</dbReference>
<evidence type="ECO:0000256" key="1">
    <source>
        <dbReference type="ARBA" id="ARBA00022723"/>
    </source>
</evidence>
<dbReference type="Proteomes" id="UP001422759">
    <property type="component" value="Unassembled WGS sequence"/>
</dbReference>
<feature type="compositionally biased region" description="Low complexity" evidence="3">
    <location>
        <begin position="44"/>
        <end position="57"/>
    </location>
</feature>
<feature type="domain" description="Plastocyanin-like" evidence="5">
    <location>
        <begin position="274"/>
        <end position="357"/>
    </location>
</feature>
<sequence length="536" mass="57129">MASQTVETAQAQRLRIRRTRRAIHALTVLTLLTAAAFGSQAVAASPASTTPPSTAQQEKGMKAGAPFRDPADADTGAHQDLTITLDAGRTRFDLSGREVQGESYTGTFVAPTLRLTPGSNVAIHLVNHLPVATNLHFHGLHVSPSGQSDDPFLCVAPGSSTTYRLAIPANHPLGTFWYHSHAMGTSCPAPGTPGAQAMQDMADSGFTPGDVENQIFAGLSGALVVGDDRTLLPAPLRHITAHTMVLKDAQIDRSGHIVQNTGTGSINSGSPTVRLVNGQLRPVLSMKPGETQLWRLVNAGADIFYQPHLDGYRFTVIGEDGTPVAKVSTPDTLLLPPGKRYDVLVTASDRPGQAVLRSTAYSNGPQGDAYPDVELARIKVSGHPVHRLPTVSGAMPTAPASLTGRPVAQRRTLDLSENADGTVFYINGRQFSMDSSVFATPAKLGTVEEWTIVNHSGEDHPFHLHTNAFQVTSVNGAAQPYTHVQDIVPVPHAVNGVPGRVVLRVAFTDYPGKWMFHCHIAAHEDNGMMSYINVVP</sequence>
<evidence type="ECO:0000259" key="6">
    <source>
        <dbReference type="Pfam" id="PF07731"/>
    </source>
</evidence>
<dbReference type="CDD" id="cd13853">
    <property type="entry name" value="CuRO_1_Tth-MCO_like"/>
    <property type="match status" value="1"/>
</dbReference>
<dbReference type="InterPro" id="IPR011707">
    <property type="entry name" value="Cu-oxidase-like_N"/>
</dbReference>
<dbReference type="InterPro" id="IPR008972">
    <property type="entry name" value="Cupredoxin"/>
</dbReference>
<dbReference type="PANTHER" id="PTHR11709:SF2">
    <property type="entry name" value="MULTICOPPER OXIDASE LPR1"/>
    <property type="match status" value="1"/>
</dbReference>
<feature type="domain" description="Plastocyanin-like" evidence="7">
    <location>
        <begin position="99"/>
        <end position="185"/>
    </location>
</feature>
<dbReference type="Pfam" id="PF07732">
    <property type="entry name" value="Cu-oxidase_3"/>
    <property type="match status" value="1"/>
</dbReference>
<accession>A0ABN1ZLE8</accession>
<gene>
    <name evidence="8" type="ORF">GCM10009760_62710</name>
</gene>
<dbReference type="Pfam" id="PF07731">
    <property type="entry name" value="Cu-oxidase_2"/>
    <property type="match status" value="1"/>
</dbReference>
<feature type="region of interest" description="Disordered" evidence="3">
    <location>
        <begin position="44"/>
        <end position="75"/>
    </location>
</feature>
<dbReference type="Gene3D" id="2.60.40.420">
    <property type="entry name" value="Cupredoxins - blue copper proteins"/>
    <property type="match status" value="3"/>
</dbReference>
<evidence type="ECO:0000259" key="5">
    <source>
        <dbReference type="Pfam" id="PF00394"/>
    </source>
</evidence>
<dbReference type="PROSITE" id="PS00079">
    <property type="entry name" value="MULTICOPPER_OXIDASE1"/>
    <property type="match status" value="1"/>
</dbReference>
<evidence type="ECO:0000313" key="9">
    <source>
        <dbReference type="Proteomes" id="UP001422759"/>
    </source>
</evidence>
<dbReference type="SUPFAM" id="SSF49503">
    <property type="entry name" value="Cupredoxins"/>
    <property type="match status" value="3"/>
</dbReference>
<evidence type="ECO:0000256" key="3">
    <source>
        <dbReference type="SAM" id="MobiDB-lite"/>
    </source>
</evidence>
<keyword evidence="1" id="KW-0479">Metal-binding</keyword>
<proteinExistence type="predicted"/>
<name>A0ABN1ZLE8_9ACTN</name>
<evidence type="ECO:0000259" key="7">
    <source>
        <dbReference type="Pfam" id="PF07732"/>
    </source>
</evidence>
<dbReference type="Pfam" id="PF00394">
    <property type="entry name" value="Cu-oxidase"/>
    <property type="match status" value="1"/>
</dbReference>
<dbReference type="EMBL" id="BAAANT010000075">
    <property type="protein sequence ID" value="GAA1500754.1"/>
    <property type="molecule type" value="Genomic_DNA"/>
</dbReference>
<comment type="caution">
    <text evidence="8">The sequence shown here is derived from an EMBL/GenBank/DDBJ whole genome shotgun (WGS) entry which is preliminary data.</text>
</comment>
<dbReference type="CDD" id="cd13900">
    <property type="entry name" value="CuRO_3_Tth-MCO_like"/>
    <property type="match status" value="1"/>
</dbReference>
<organism evidence="8 9">
    <name type="scientific">Kitasatospora kazusensis</name>
    <dbReference type="NCBI Taxonomy" id="407974"/>
    <lineage>
        <taxon>Bacteria</taxon>
        <taxon>Bacillati</taxon>
        <taxon>Actinomycetota</taxon>
        <taxon>Actinomycetes</taxon>
        <taxon>Kitasatosporales</taxon>
        <taxon>Streptomycetaceae</taxon>
        <taxon>Kitasatospora</taxon>
    </lineage>
</organism>
<dbReference type="InterPro" id="IPR002355">
    <property type="entry name" value="Cu_oxidase_Cu_BS"/>
</dbReference>
<keyword evidence="2" id="KW-0560">Oxidoreductase</keyword>
<keyword evidence="9" id="KW-1185">Reference proteome</keyword>
<dbReference type="PROSITE" id="PS00080">
    <property type="entry name" value="MULTICOPPER_OXIDASE2"/>
    <property type="match status" value="1"/>
</dbReference>
<keyword evidence="4" id="KW-0732">Signal</keyword>
<dbReference type="InterPro" id="IPR011706">
    <property type="entry name" value="Cu-oxidase_C"/>
</dbReference>